<dbReference type="EMBL" id="JXJW01000044">
    <property type="protein sequence ID" value="PCS03660.1"/>
    <property type="molecule type" value="Genomic_DNA"/>
</dbReference>
<reference evidence="1 2" key="1">
    <citation type="submission" date="2014-12" db="EMBL/GenBank/DDBJ databases">
        <title>Draft genome sequences of 10 type strains of Lactococcus.</title>
        <authorList>
            <person name="Sun Z."/>
            <person name="Zhong Z."/>
            <person name="Liu W."/>
            <person name="Zhang W."/>
            <person name="Zhang H."/>
        </authorList>
    </citation>
    <scope>NUCLEOTIDE SEQUENCE [LARGE SCALE GENOMIC DNA]</scope>
    <source>
        <strain evidence="1 2">DSM 6634</strain>
    </source>
</reference>
<protein>
    <submittedName>
        <fullName evidence="1">Uncharacterized protein</fullName>
    </submittedName>
</protein>
<evidence type="ECO:0000313" key="1">
    <source>
        <dbReference type="EMBL" id="PCS03660.1"/>
    </source>
</evidence>
<accession>A0A2A5RTV3</accession>
<sequence>MSFRNISEGHFVILSLVSYNQFIQETLNKLAERPKTDTQLDLFSYDTG</sequence>
<proteinExistence type="predicted"/>
<dbReference type="Proteomes" id="UP000218282">
    <property type="component" value="Unassembled WGS sequence"/>
</dbReference>
<dbReference type="AlphaFoldDB" id="A0A2A5RTV3"/>
<evidence type="ECO:0000313" key="2">
    <source>
        <dbReference type="Proteomes" id="UP000218282"/>
    </source>
</evidence>
<name>A0A2A5RTV3_9LACT</name>
<gene>
    <name evidence="1" type="ORF">RU86_GL001798</name>
</gene>
<keyword evidence="2" id="KW-1185">Reference proteome</keyword>
<comment type="caution">
    <text evidence="1">The sequence shown here is derived from an EMBL/GenBank/DDBJ whole genome shotgun (WGS) entry which is preliminary data.</text>
</comment>
<organism evidence="1 2">
    <name type="scientific">Pseudolactococcus piscium</name>
    <dbReference type="NCBI Taxonomy" id="1364"/>
    <lineage>
        <taxon>Bacteria</taxon>
        <taxon>Bacillati</taxon>
        <taxon>Bacillota</taxon>
        <taxon>Bacilli</taxon>
        <taxon>Lactobacillales</taxon>
        <taxon>Streptococcaceae</taxon>
        <taxon>Pseudolactococcus</taxon>
    </lineage>
</organism>